<dbReference type="PANTHER" id="PTHR42856">
    <property type="entry name" value="ACYL-COENZYME A THIOESTERASE PAAI"/>
    <property type="match status" value="1"/>
</dbReference>
<keyword evidence="5" id="KW-1185">Reference proteome</keyword>
<evidence type="ECO:0000259" key="3">
    <source>
        <dbReference type="Pfam" id="PF03061"/>
    </source>
</evidence>
<dbReference type="SUPFAM" id="SSF54637">
    <property type="entry name" value="Thioesterase/thiol ester dehydrase-isomerase"/>
    <property type="match status" value="1"/>
</dbReference>
<protein>
    <recommendedName>
        <fullName evidence="3">Thioesterase domain-containing protein</fullName>
    </recommendedName>
</protein>
<evidence type="ECO:0000256" key="1">
    <source>
        <dbReference type="ARBA" id="ARBA00022801"/>
    </source>
</evidence>
<name>A0ABQ5MVF1_9MICC</name>
<dbReference type="NCBIfam" id="TIGR00369">
    <property type="entry name" value="unchar_dom_1"/>
    <property type="match status" value="1"/>
</dbReference>
<feature type="region of interest" description="Disordered" evidence="2">
    <location>
        <begin position="1"/>
        <end position="28"/>
    </location>
</feature>
<dbReference type="EMBL" id="BRVS01000008">
    <property type="protein sequence ID" value="GLB67622.1"/>
    <property type="molecule type" value="Genomic_DNA"/>
</dbReference>
<dbReference type="InterPro" id="IPR052723">
    <property type="entry name" value="Acyl-CoA_thioesterase_PaaI"/>
</dbReference>
<evidence type="ECO:0000256" key="2">
    <source>
        <dbReference type="SAM" id="MobiDB-lite"/>
    </source>
</evidence>
<dbReference type="Pfam" id="PF03061">
    <property type="entry name" value="4HBT"/>
    <property type="match status" value="1"/>
</dbReference>
<dbReference type="InterPro" id="IPR029069">
    <property type="entry name" value="HotDog_dom_sf"/>
</dbReference>
<dbReference type="Proteomes" id="UP001209654">
    <property type="component" value="Unassembled WGS sequence"/>
</dbReference>
<proteinExistence type="predicted"/>
<dbReference type="InterPro" id="IPR003736">
    <property type="entry name" value="PAAI_dom"/>
</dbReference>
<reference evidence="4 5" key="1">
    <citation type="journal article" date="2023" name="Int. J. Syst. Evol. Microbiol.">
        <title>Arthrobacter mangrovi sp. nov., an actinobacterium isolated from the rhizosphere of a mangrove.</title>
        <authorList>
            <person name="Hamada M."/>
            <person name="Saitou S."/>
            <person name="Enomoto N."/>
            <person name="Nanri K."/>
            <person name="Hidaka K."/>
            <person name="Miura T."/>
            <person name="Tamura T."/>
        </authorList>
    </citation>
    <scope>NUCLEOTIDE SEQUENCE [LARGE SCALE GENOMIC DNA]</scope>
    <source>
        <strain evidence="4 5">NBRC 112813</strain>
    </source>
</reference>
<dbReference type="CDD" id="cd03443">
    <property type="entry name" value="PaaI_thioesterase"/>
    <property type="match status" value="1"/>
</dbReference>
<sequence length="164" mass="17154">MTDIEVGPVAGPAPAGSPDSGNPPVHPAFVNDRAAEWLGVEVLKAEFGDVLIRMQLREEMLNGFGMAQGGMVFAFADVAFALACNDPRGDGSTVTVASGVDVNFMNPGRAGRTLTASATLVNQTGRSGLFDIRVTQETPDGGEEIIAELRGRSRTIPNPAARND</sequence>
<organism evidence="4 5">
    <name type="scientific">Arthrobacter mangrovi</name>
    <dbReference type="NCBI Taxonomy" id="2966350"/>
    <lineage>
        <taxon>Bacteria</taxon>
        <taxon>Bacillati</taxon>
        <taxon>Actinomycetota</taxon>
        <taxon>Actinomycetes</taxon>
        <taxon>Micrococcales</taxon>
        <taxon>Micrococcaceae</taxon>
        <taxon>Arthrobacter</taxon>
    </lineage>
</organism>
<keyword evidence="1" id="KW-0378">Hydrolase</keyword>
<dbReference type="Gene3D" id="3.10.129.10">
    <property type="entry name" value="Hotdog Thioesterase"/>
    <property type="match status" value="1"/>
</dbReference>
<dbReference type="InterPro" id="IPR006683">
    <property type="entry name" value="Thioestr_dom"/>
</dbReference>
<feature type="compositionally biased region" description="Low complexity" evidence="2">
    <location>
        <begin position="1"/>
        <end position="23"/>
    </location>
</feature>
<evidence type="ECO:0000313" key="4">
    <source>
        <dbReference type="EMBL" id="GLB67622.1"/>
    </source>
</evidence>
<feature type="domain" description="Thioesterase" evidence="3">
    <location>
        <begin position="65"/>
        <end position="139"/>
    </location>
</feature>
<evidence type="ECO:0000313" key="5">
    <source>
        <dbReference type="Proteomes" id="UP001209654"/>
    </source>
</evidence>
<dbReference type="RefSeq" id="WP_264795733.1">
    <property type="nucleotide sequence ID" value="NZ_BRVS01000008.1"/>
</dbReference>
<accession>A0ABQ5MVF1</accession>
<gene>
    <name evidence="4" type="ORF">AHIS1636_20620</name>
</gene>
<dbReference type="PANTHER" id="PTHR42856:SF1">
    <property type="entry name" value="ACYL-COENZYME A THIOESTERASE PAAI"/>
    <property type="match status" value="1"/>
</dbReference>
<comment type="caution">
    <text evidence="4">The sequence shown here is derived from an EMBL/GenBank/DDBJ whole genome shotgun (WGS) entry which is preliminary data.</text>
</comment>